<feature type="signal peptide" evidence="21">
    <location>
        <begin position="1"/>
        <end position="18"/>
    </location>
</feature>
<sequence>MSLIHLLCWLLSARLSLQEIINIAKPGCPTKCGNLTVPYPFGIGSNCSMNPWFYIDCDTSVDPPNMLVSSRNEFRLIDISESQIRIKNHFLTSLCGNRSMNFTLDFSETPYTFSDVNRLTHVGCSDLAVLEGLSHRYVAPNLTLNNFAGGCVSLCSDDDQFHGGSCPGNGCCQIPVPKGAVFLKSFISSLEDRWGNVKSKPCSYSFIVEKDNFTFEAVSGLSEGAVVLDWRIGTENCSQARNSSNFGCHGNSVCIDADAVVGGYSCSCLKGYQGNPYLPPGCSDIDECINNPCHSTAMCVNNQGNFTCECRRGYSGDGWRNSTGCFRTALSMQYRGWTFYKPSERVLAGFSAGTLTAVFLSLFSGLTNFVIRKVRKRNLKNRRRKFFKQNGGLLLQQQASVQDGQSIPGNTRIFTAKELEKATDRFNESRILGQGGQGTVYKGMLPDGQIVAIKKSQLVDEHKSKYLVEQFINEVVILSQINHRNVVKLLGCCLEEEVPHLVYEFVPNGTLFDHIHDDNNGPEFPFSWNNCLKIAADVAGALAYLHSAASLPILHRDIKSSNILLDEKYAAKVSDFGISKSIAIGQTHITTRANGTFGYMDPEYFQSSQFTEKSDVYSFGVVLVELLTGLKPIIPSTSEEDAKGLASHFWSSMNEDNLDSILDARIVAEGEKEGVVAVAKLAKRCLNLNGKERPNMKEVAIELENVRMAQMGSTVDTRLQEDSEILSKGNYDYGWTSTRDFGTRSASASDIHPITFDTI</sequence>
<evidence type="ECO:0000256" key="13">
    <source>
        <dbReference type="ARBA" id="ARBA00023136"/>
    </source>
</evidence>
<evidence type="ECO:0000256" key="21">
    <source>
        <dbReference type="SAM" id="SignalP"/>
    </source>
</evidence>
<dbReference type="CDD" id="cd00054">
    <property type="entry name" value="EGF_CA"/>
    <property type="match status" value="2"/>
</dbReference>
<dbReference type="InterPro" id="IPR000742">
    <property type="entry name" value="EGF"/>
</dbReference>
<dbReference type="Gene3D" id="1.10.510.10">
    <property type="entry name" value="Transferase(Phosphotransferase) domain 1"/>
    <property type="match status" value="1"/>
</dbReference>
<keyword evidence="14" id="KW-1015">Disulfide bond</keyword>
<feature type="chain" id="PRO_5013600833" evidence="21">
    <location>
        <begin position="19"/>
        <end position="759"/>
    </location>
</feature>
<dbReference type="InterPro" id="IPR000152">
    <property type="entry name" value="EGF-type_Asp/Asn_hydroxyl_site"/>
</dbReference>
<dbReference type="PROSITE" id="PS50026">
    <property type="entry name" value="EGF_3"/>
    <property type="match status" value="1"/>
</dbReference>
<dbReference type="SMART" id="SM00181">
    <property type="entry name" value="EGF"/>
    <property type="match status" value="2"/>
</dbReference>
<evidence type="ECO:0000256" key="7">
    <source>
        <dbReference type="ARBA" id="ARBA00022729"/>
    </source>
</evidence>
<keyword evidence="5 24" id="KW-0808">Transferase</keyword>
<dbReference type="OrthoDB" id="892609at2759"/>
<dbReference type="Pfam" id="PF00069">
    <property type="entry name" value="Pkinase"/>
    <property type="match status" value="1"/>
</dbReference>
<evidence type="ECO:0000256" key="14">
    <source>
        <dbReference type="ARBA" id="ARBA00023157"/>
    </source>
</evidence>
<dbReference type="InterPro" id="IPR045274">
    <property type="entry name" value="WAK-like"/>
</dbReference>
<feature type="domain" description="EGF-like" evidence="23">
    <location>
        <begin position="284"/>
        <end position="317"/>
    </location>
</feature>
<dbReference type="InterPro" id="IPR001881">
    <property type="entry name" value="EGF-like_Ca-bd_dom"/>
</dbReference>
<accession>A0A2G9G7J6</accession>
<dbReference type="GO" id="GO:0106310">
    <property type="term" value="F:protein serine kinase activity"/>
    <property type="evidence" value="ECO:0007669"/>
    <property type="project" value="RHEA"/>
</dbReference>
<keyword evidence="10 24" id="KW-0418">Kinase</keyword>
<dbReference type="GO" id="GO:0030247">
    <property type="term" value="F:polysaccharide binding"/>
    <property type="evidence" value="ECO:0007669"/>
    <property type="project" value="InterPro"/>
</dbReference>
<evidence type="ECO:0000259" key="23">
    <source>
        <dbReference type="PROSITE" id="PS50026"/>
    </source>
</evidence>
<evidence type="ECO:0000256" key="16">
    <source>
        <dbReference type="ARBA" id="ARBA00047558"/>
    </source>
</evidence>
<dbReference type="InterPro" id="IPR000719">
    <property type="entry name" value="Prot_kinase_dom"/>
</dbReference>
<keyword evidence="6 20" id="KW-0812">Transmembrane</keyword>
<dbReference type="PROSITE" id="PS50011">
    <property type="entry name" value="PROTEIN_KINASE_DOM"/>
    <property type="match status" value="1"/>
</dbReference>
<dbReference type="Pfam" id="PF13947">
    <property type="entry name" value="GUB_WAK_bind"/>
    <property type="match status" value="1"/>
</dbReference>
<dbReference type="CDD" id="cd14066">
    <property type="entry name" value="STKc_IRAK"/>
    <property type="match status" value="1"/>
</dbReference>
<keyword evidence="7 21" id="KW-0732">Signal</keyword>
<evidence type="ECO:0000256" key="3">
    <source>
        <dbReference type="ARBA" id="ARBA00022536"/>
    </source>
</evidence>
<keyword evidence="13 20" id="KW-0472">Membrane</keyword>
<feature type="domain" description="Protein kinase" evidence="22">
    <location>
        <begin position="426"/>
        <end position="708"/>
    </location>
</feature>
<dbReference type="PROSITE" id="PS00108">
    <property type="entry name" value="PROTEIN_KINASE_ST"/>
    <property type="match status" value="1"/>
</dbReference>
<evidence type="ECO:0000259" key="22">
    <source>
        <dbReference type="PROSITE" id="PS50011"/>
    </source>
</evidence>
<comment type="caution">
    <text evidence="24">The sequence shown here is derived from an EMBL/GenBank/DDBJ whole genome shotgun (WGS) entry which is preliminary data.</text>
</comment>
<gene>
    <name evidence="24" type="ORF">CDL12_26214</name>
</gene>
<comment type="catalytic activity">
    <reaction evidence="17">
        <text>L-threonyl-[protein] + ATP = O-phospho-L-threonyl-[protein] + ADP + H(+)</text>
        <dbReference type="Rhea" id="RHEA:46608"/>
        <dbReference type="Rhea" id="RHEA-COMP:11060"/>
        <dbReference type="Rhea" id="RHEA-COMP:11605"/>
        <dbReference type="ChEBI" id="CHEBI:15378"/>
        <dbReference type="ChEBI" id="CHEBI:30013"/>
        <dbReference type="ChEBI" id="CHEBI:30616"/>
        <dbReference type="ChEBI" id="CHEBI:61977"/>
        <dbReference type="ChEBI" id="CHEBI:456216"/>
    </reaction>
</comment>
<evidence type="ECO:0000313" key="24">
    <source>
        <dbReference type="EMBL" id="PIN01274.1"/>
    </source>
</evidence>
<keyword evidence="3 19" id="KW-0245">EGF-like domain</keyword>
<dbReference type="FunFam" id="1.10.510.10:FF:000084">
    <property type="entry name" value="Wall-associated receptor kinase 2"/>
    <property type="match status" value="1"/>
</dbReference>
<dbReference type="SUPFAM" id="SSF57196">
    <property type="entry name" value="EGF/Laminin"/>
    <property type="match status" value="1"/>
</dbReference>
<evidence type="ECO:0000256" key="17">
    <source>
        <dbReference type="ARBA" id="ARBA00047951"/>
    </source>
</evidence>
<dbReference type="SUPFAM" id="SSF56112">
    <property type="entry name" value="Protein kinase-like (PK-like)"/>
    <property type="match status" value="1"/>
</dbReference>
<evidence type="ECO:0000256" key="2">
    <source>
        <dbReference type="ARBA" id="ARBA00022527"/>
    </source>
</evidence>
<dbReference type="InterPro" id="IPR018097">
    <property type="entry name" value="EGF_Ca-bd_CS"/>
</dbReference>
<evidence type="ECO:0000256" key="10">
    <source>
        <dbReference type="ARBA" id="ARBA00022777"/>
    </source>
</evidence>
<dbReference type="Proteomes" id="UP000231279">
    <property type="component" value="Unassembled WGS sequence"/>
</dbReference>
<keyword evidence="9" id="KW-0547">Nucleotide-binding</keyword>
<evidence type="ECO:0000256" key="15">
    <source>
        <dbReference type="ARBA" id="ARBA00023180"/>
    </source>
</evidence>
<protein>
    <submittedName>
        <fullName evidence="24">Serine/threonine protein kinase</fullName>
        <ecNumber evidence="24">2.7.11.1</ecNumber>
    </submittedName>
</protein>
<dbReference type="FunFam" id="2.10.25.10:FF:000038">
    <property type="entry name" value="Fibrillin 2"/>
    <property type="match status" value="1"/>
</dbReference>
<dbReference type="GO" id="GO:0007166">
    <property type="term" value="P:cell surface receptor signaling pathway"/>
    <property type="evidence" value="ECO:0007669"/>
    <property type="project" value="InterPro"/>
</dbReference>
<evidence type="ECO:0000256" key="20">
    <source>
        <dbReference type="SAM" id="Phobius"/>
    </source>
</evidence>
<dbReference type="SMART" id="SM00179">
    <property type="entry name" value="EGF_CA"/>
    <property type="match status" value="2"/>
</dbReference>
<feature type="transmembrane region" description="Helical" evidence="20">
    <location>
        <begin position="347"/>
        <end position="371"/>
    </location>
</feature>
<reference evidence="25" key="1">
    <citation type="journal article" date="2018" name="Gigascience">
        <title>Genome assembly of the Pink Ipe (Handroanthus impetiginosus, Bignoniaceae), a highly valued, ecologically keystone Neotropical timber forest tree.</title>
        <authorList>
            <person name="Silva-Junior O.B."/>
            <person name="Grattapaglia D."/>
            <person name="Novaes E."/>
            <person name="Collevatti R.G."/>
        </authorList>
    </citation>
    <scope>NUCLEOTIDE SEQUENCE [LARGE SCALE GENOMIC DNA]</scope>
    <source>
        <strain evidence="25">cv. UFG-1</strain>
    </source>
</reference>
<dbReference type="STRING" id="429701.A0A2G9G7J6"/>
<dbReference type="Gene3D" id="2.10.25.10">
    <property type="entry name" value="Laminin"/>
    <property type="match status" value="2"/>
</dbReference>
<keyword evidence="4" id="KW-0597">Phosphoprotein</keyword>
<dbReference type="GO" id="GO:0005886">
    <property type="term" value="C:plasma membrane"/>
    <property type="evidence" value="ECO:0007669"/>
    <property type="project" value="TreeGrafter"/>
</dbReference>
<comment type="caution">
    <text evidence="19">Lacks conserved residue(s) required for the propagation of feature annotation.</text>
</comment>
<keyword evidence="2 24" id="KW-0723">Serine/threonine-protein kinase</keyword>
<dbReference type="InterPro" id="IPR008271">
    <property type="entry name" value="Ser/Thr_kinase_AS"/>
</dbReference>
<evidence type="ECO:0000256" key="12">
    <source>
        <dbReference type="ARBA" id="ARBA00022989"/>
    </source>
</evidence>
<dbReference type="PROSITE" id="PS01187">
    <property type="entry name" value="EGF_CA"/>
    <property type="match status" value="1"/>
</dbReference>
<dbReference type="PANTHER" id="PTHR27005">
    <property type="entry name" value="WALL-ASSOCIATED RECEPTOR KINASE-LIKE 21"/>
    <property type="match status" value="1"/>
</dbReference>
<evidence type="ECO:0000256" key="6">
    <source>
        <dbReference type="ARBA" id="ARBA00022692"/>
    </source>
</evidence>
<evidence type="ECO:0000313" key="25">
    <source>
        <dbReference type="Proteomes" id="UP000231279"/>
    </source>
</evidence>
<evidence type="ECO:0000256" key="4">
    <source>
        <dbReference type="ARBA" id="ARBA00022553"/>
    </source>
</evidence>
<evidence type="ECO:0000256" key="18">
    <source>
        <dbReference type="ARBA" id="ARBA00058961"/>
    </source>
</evidence>
<evidence type="ECO:0000256" key="8">
    <source>
        <dbReference type="ARBA" id="ARBA00022737"/>
    </source>
</evidence>
<dbReference type="EC" id="2.7.11.1" evidence="24"/>
<dbReference type="FunFam" id="3.30.200.20:FF:000043">
    <property type="entry name" value="Wall-associated receptor kinase 2"/>
    <property type="match status" value="1"/>
</dbReference>
<dbReference type="SMART" id="SM00220">
    <property type="entry name" value="S_TKc"/>
    <property type="match status" value="1"/>
</dbReference>
<dbReference type="InterPro" id="IPR011009">
    <property type="entry name" value="Kinase-like_dom_sf"/>
</dbReference>
<dbReference type="GO" id="GO:0005524">
    <property type="term" value="F:ATP binding"/>
    <property type="evidence" value="ECO:0007669"/>
    <property type="project" value="UniProtKB-KW"/>
</dbReference>
<dbReference type="InterPro" id="IPR025287">
    <property type="entry name" value="WAK_GUB"/>
</dbReference>
<name>A0A2G9G7J6_9LAMI</name>
<dbReference type="Gene3D" id="3.30.200.20">
    <property type="entry name" value="Phosphorylase Kinase, domain 1"/>
    <property type="match status" value="1"/>
</dbReference>
<keyword evidence="8" id="KW-0677">Repeat</keyword>
<evidence type="ECO:0000256" key="19">
    <source>
        <dbReference type="PROSITE-ProRule" id="PRU00076"/>
    </source>
</evidence>
<dbReference type="Pfam" id="PF07645">
    <property type="entry name" value="EGF_CA"/>
    <property type="match status" value="1"/>
</dbReference>
<comment type="catalytic activity">
    <reaction evidence="16">
        <text>L-seryl-[protein] + ATP = O-phospho-L-seryl-[protein] + ADP + H(+)</text>
        <dbReference type="Rhea" id="RHEA:17989"/>
        <dbReference type="Rhea" id="RHEA-COMP:9863"/>
        <dbReference type="Rhea" id="RHEA-COMP:11604"/>
        <dbReference type="ChEBI" id="CHEBI:15378"/>
        <dbReference type="ChEBI" id="CHEBI:29999"/>
        <dbReference type="ChEBI" id="CHEBI:30616"/>
        <dbReference type="ChEBI" id="CHEBI:83421"/>
        <dbReference type="ChEBI" id="CHEBI:456216"/>
    </reaction>
</comment>
<dbReference type="EMBL" id="NKXS01006492">
    <property type="protein sequence ID" value="PIN01274.1"/>
    <property type="molecule type" value="Genomic_DNA"/>
</dbReference>
<dbReference type="PANTHER" id="PTHR27005:SF515">
    <property type="entry name" value="WALL-ASSOCIATED RECEPTOR KINASE-LIKE 10-RELATED"/>
    <property type="match status" value="1"/>
</dbReference>
<comment type="subcellular location">
    <subcellularLocation>
        <location evidence="1">Membrane</location>
        <topology evidence="1">Single-pass type I membrane protein</topology>
    </subcellularLocation>
</comment>
<dbReference type="AlphaFoldDB" id="A0A2G9G7J6"/>
<dbReference type="PROSITE" id="PS00010">
    <property type="entry name" value="ASX_HYDROXYL"/>
    <property type="match status" value="1"/>
</dbReference>
<dbReference type="GO" id="GO:0005509">
    <property type="term" value="F:calcium ion binding"/>
    <property type="evidence" value="ECO:0007669"/>
    <property type="project" value="InterPro"/>
</dbReference>
<comment type="function">
    <text evidence="18">Serine/threonine-protein kinase that may function as a signaling receptor of extracellular matrix component. Binding to pectin may have significance in the control of cell expansion, morphogenesis and development.</text>
</comment>
<organism evidence="24 25">
    <name type="scientific">Handroanthus impetiginosus</name>
    <dbReference type="NCBI Taxonomy" id="429701"/>
    <lineage>
        <taxon>Eukaryota</taxon>
        <taxon>Viridiplantae</taxon>
        <taxon>Streptophyta</taxon>
        <taxon>Embryophyta</taxon>
        <taxon>Tracheophyta</taxon>
        <taxon>Spermatophyta</taxon>
        <taxon>Magnoliopsida</taxon>
        <taxon>eudicotyledons</taxon>
        <taxon>Gunneridae</taxon>
        <taxon>Pentapetalae</taxon>
        <taxon>asterids</taxon>
        <taxon>lamiids</taxon>
        <taxon>Lamiales</taxon>
        <taxon>Bignoniaceae</taxon>
        <taxon>Crescentiina</taxon>
        <taxon>Tabebuia alliance</taxon>
        <taxon>Handroanthus</taxon>
    </lineage>
</organism>
<keyword evidence="12 20" id="KW-1133">Transmembrane helix</keyword>
<evidence type="ECO:0000256" key="11">
    <source>
        <dbReference type="ARBA" id="ARBA00022840"/>
    </source>
</evidence>
<keyword evidence="25" id="KW-1185">Reference proteome</keyword>
<evidence type="ECO:0000256" key="5">
    <source>
        <dbReference type="ARBA" id="ARBA00022679"/>
    </source>
</evidence>
<evidence type="ECO:0000256" key="9">
    <source>
        <dbReference type="ARBA" id="ARBA00022741"/>
    </source>
</evidence>
<evidence type="ECO:0000256" key="1">
    <source>
        <dbReference type="ARBA" id="ARBA00004479"/>
    </source>
</evidence>
<proteinExistence type="predicted"/>
<keyword evidence="11" id="KW-0067">ATP-binding</keyword>
<keyword evidence="15" id="KW-0325">Glycoprotein</keyword>
<dbReference type="GO" id="GO:0004674">
    <property type="term" value="F:protein serine/threonine kinase activity"/>
    <property type="evidence" value="ECO:0007669"/>
    <property type="project" value="UniProtKB-KW"/>
</dbReference>
<dbReference type="InterPro" id="IPR049883">
    <property type="entry name" value="NOTCH1_EGF-like"/>
</dbReference>